<dbReference type="EMBL" id="JAUSWH010000014">
    <property type="protein sequence ID" value="MDQ0457325.1"/>
    <property type="molecule type" value="Genomic_DNA"/>
</dbReference>
<dbReference type="Gene3D" id="1.10.287.500">
    <property type="entry name" value="Helix hairpin bin"/>
    <property type="match status" value="1"/>
</dbReference>
<protein>
    <submittedName>
        <fullName evidence="1">Methyl-accepting chemotaxis protein</fullName>
    </submittedName>
</protein>
<reference evidence="1 2" key="1">
    <citation type="submission" date="2023-07" db="EMBL/GenBank/DDBJ databases">
        <title>Genomic Encyclopedia of Type Strains, Phase IV (KMG-IV): sequencing the most valuable type-strain genomes for metagenomic binning, comparative biology and taxonomic classification.</title>
        <authorList>
            <person name="Goeker M."/>
        </authorList>
    </citation>
    <scope>NUCLEOTIDE SEQUENCE [LARGE SCALE GENOMIC DNA]</scope>
    <source>
        <strain evidence="1 2">DSM 100301</strain>
    </source>
</reference>
<dbReference type="RefSeq" id="WP_307159511.1">
    <property type="nucleotide sequence ID" value="NZ_JAUSWH010000014.1"/>
</dbReference>
<dbReference type="Proteomes" id="UP001235269">
    <property type="component" value="Unassembled WGS sequence"/>
</dbReference>
<organism evidence="1 2">
    <name type="scientific">Rhizobium paknamense</name>
    <dbReference type="NCBI Taxonomy" id="1206817"/>
    <lineage>
        <taxon>Bacteria</taxon>
        <taxon>Pseudomonadati</taxon>
        <taxon>Pseudomonadota</taxon>
        <taxon>Alphaproteobacteria</taxon>
        <taxon>Hyphomicrobiales</taxon>
        <taxon>Rhizobiaceae</taxon>
        <taxon>Rhizobium/Agrobacterium group</taxon>
        <taxon>Rhizobium</taxon>
    </lineage>
</organism>
<keyword evidence="2" id="KW-1185">Reference proteome</keyword>
<dbReference type="Gene3D" id="1.10.287.950">
    <property type="entry name" value="Methyl-accepting chemotaxis protein"/>
    <property type="match status" value="1"/>
</dbReference>
<sequence length="581" mass="63207">MKGHAVYSQPKPISSSFRGANDLQTVLAATHSRLEKSFLDGGNALISVTEIINGLVESLNSLAGILDGKTTETTVTGLRRTVADLARLPDLAEARQVSFNRITDLCHSTQDHVVEMREIIRYLGTFAITVKITGAGIAEFAGFAEEIQERIQSGATEIDRFAEHLSGMRGQLDTARSFSEGILTEFRETVPKIAASLEKSSAELANQHRSMGAIARDVKAIALGIQSKVGTVLSALQIGDITRQRIEHVQTSFDYLEEQLARLPAGEAEAAGHFRQAILDLAHAQLQDMLTDFRQKCAAIFETISSFTADAAQILTLRDELNRSGGGEGESLLHRMQADIRQACDLSQRVQERGQQSDGLVGSVTQTAQELLAGIETIRAIKTDIHYMALNSNLRCSRLGDQGRSVNVVSGELRTFAAKLETPADAIVEDMRRVEDVTLTLVADQNGDIDHINEPLQAALTALEAVSGQMDQGLKVFFEEGQQVFTRINAAVSTLDFKDQLAAMLDNCVAQLEPHLSRGHHLNLSHPLMAELSARIFAIYTMAQERTIHQNLLPMDRAVETTSAPASNAGDDDDLIAAALF</sequence>
<evidence type="ECO:0000313" key="1">
    <source>
        <dbReference type="EMBL" id="MDQ0457325.1"/>
    </source>
</evidence>
<name>A0ABU0IIS9_9HYPH</name>
<dbReference type="SUPFAM" id="SSF75708">
    <property type="entry name" value="Chemotaxis phosphatase CheZ"/>
    <property type="match status" value="1"/>
</dbReference>
<evidence type="ECO:0000313" key="2">
    <source>
        <dbReference type="Proteomes" id="UP001235269"/>
    </source>
</evidence>
<comment type="caution">
    <text evidence="1">The sequence shown here is derived from an EMBL/GenBank/DDBJ whole genome shotgun (WGS) entry which is preliminary data.</text>
</comment>
<dbReference type="SUPFAM" id="SSF58104">
    <property type="entry name" value="Methyl-accepting chemotaxis protein (MCP) signaling domain"/>
    <property type="match status" value="1"/>
</dbReference>
<proteinExistence type="predicted"/>
<gene>
    <name evidence="1" type="ORF">QO005_003681</name>
</gene>
<accession>A0ABU0IIS9</accession>